<dbReference type="Gene3D" id="3.40.50.2300">
    <property type="match status" value="1"/>
</dbReference>
<dbReference type="SUPFAM" id="SSF52172">
    <property type="entry name" value="CheY-like"/>
    <property type="match status" value="1"/>
</dbReference>
<comment type="caution">
    <text evidence="3">The sequence shown here is derived from an EMBL/GenBank/DDBJ whole genome shotgun (WGS) entry which is preliminary data.</text>
</comment>
<dbReference type="STRING" id="1313304.CALK_1510"/>
<dbReference type="InterPro" id="IPR011006">
    <property type="entry name" value="CheY-like_superfamily"/>
</dbReference>
<keyword evidence="1" id="KW-0597">Phosphoprotein</keyword>
<reference evidence="3 4" key="1">
    <citation type="journal article" date="2013" name="Environ. Microbiol.">
        <title>Genome analysis of Chitinivibrio alkaliphilus gen. nov., sp. nov., a novel extremely haloalkaliphilic anaerobic chitinolytic bacterium from the candidate phylum Termite Group 3.</title>
        <authorList>
            <person name="Sorokin D.Y."/>
            <person name="Gumerov V.M."/>
            <person name="Rakitin A.L."/>
            <person name="Beletsky A.V."/>
            <person name="Damste J.S."/>
            <person name="Muyzer G."/>
            <person name="Mardanov A.V."/>
            <person name="Ravin N.V."/>
        </authorList>
    </citation>
    <scope>NUCLEOTIDE SEQUENCE [LARGE SCALE GENOMIC DNA]</scope>
    <source>
        <strain evidence="3 4">ACht1</strain>
    </source>
</reference>
<dbReference type="PANTHER" id="PTHR43228:SF1">
    <property type="entry name" value="TWO-COMPONENT RESPONSE REGULATOR ARR22"/>
    <property type="match status" value="1"/>
</dbReference>
<evidence type="ECO:0000256" key="1">
    <source>
        <dbReference type="PROSITE-ProRule" id="PRU00169"/>
    </source>
</evidence>
<dbReference type="RefSeq" id="WP_022636965.1">
    <property type="nucleotide sequence ID" value="NZ_ASJR01000011.1"/>
</dbReference>
<keyword evidence="4" id="KW-1185">Reference proteome</keyword>
<feature type="domain" description="Response regulatory" evidence="2">
    <location>
        <begin position="4"/>
        <end position="119"/>
    </location>
</feature>
<feature type="modified residue" description="4-aspartylphosphate" evidence="1">
    <location>
        <position position="55"/>
    </location>
</feature>
<dbReference type="PANTHER" id="PTHR43228">
    <property type="entry name" value="TWO-COMPONENT RESPONSE REGULATOR"/>
    <property type="match status" value="1"/>
</dbReference>
<dbReference type="AlphaFoldDB" id="U7D7U7"/>
<evidence type="ECO:0000313" key="3">
    <source>
        <dbReference type="EMBL" id="ERP31646.1"/>
    </source>
</evidence>
<dbReference type="InterPro" id="IPR001789">
    <property type="entry name" value="Sig_transdc_resp-reg_receiver"/>
</dbReference>
<dbReference type="InterPro" id="IPR052048">
    <property type="entry name" value="ST_Response_Regulator"/>
</dbReference>
<accession>U7D7U7</accession>
<dbReference type="eggNOG" id="COG2201">
    <property type="taxonomic scope" value="Bacteria"/>
</dbReference>
<dbReference type="Pfam" id="PF00072">
    <property type="entry name" value="Response_reg"/>
    <property type="match status" value="1"/>
</dbReference>
<dbReference type="SMART" id="SM00448">
    <property type="entry name" value="REC"/>
    <property type="match status" value="1"/>
</dbReference>
<gene>
    <name evidence="3" type="ORF">CALK_1510</name>
</gene>
<dbReference type="GO" id="GO:0000160">
    <property type="term" value="P:phosphorelay signal transduction system"/>
    <property type="evidence" value="ECO:0007669"/>
    <property type="project" value="InterPro"/>
</dbReference>
<sequence>MTKKVVVVDDSKFLTKQIKKFLESEMGYEVVAVGYDGEEAVALYHEHSPDLITLDITMPGKDGQDAMEEIIKEDPDAKILMISAVRGDAMLECMANGAAGYVEKPLKLKDAEFVEDFKSTLNEIFE</sequence>
<evidence type="ECO:0000259" key="2">
    <source>
        <dbReference type="PROSITE" id="PS50110"/>
    </source>
</evidence>
<dbReference type="EMBL" id="ASJR01000011">
    <property type="protein sequence ID" value="ERP31646.1"/>
    <property type="molecule type" value="Genomic_DNA"/>
</dbReference>
<proteinExistence type="predicted"/>
<evidence type="ECO:0000313" key="4">
    <source>
        <dbReference type="Proteomes" id="UP000017148"/>
    </source>
</evidence>
<dbReference type="OrthoDB" id="9779069at2"/>
<protein>
    <submittedName>
        <fullName evidence="3">Response regulator receiver</fullName>
    </submittedName>
</protein>
<name>U7D7U7_9BACT</name>
<dbReference type="PROSITE" id="PS50110">
    <property type="entry name" value="RESPONSE_REGULATORY"/>
    <property type="match status" value="1"/>
</dbReference>
<organism evidence="3 4">
    <name type="scientific">Chitinivibrio alkaliphilus ACht1</name>
    <dbReference type="NCBI Taxonomy" id="1313304"/>
    <lineage>
        <taxon>Bacteria</taxon>
        <taxon>Pseudomonadati</taxon>
        <taxon>Fibrobacterota</taxon>
        <taxon>Chitinivibrionia</taxon>
        <taxon>Chitinivibrionales</taxon>
        <taxon>Chitinivibrionaceae</taxon>
        <taxon>Chitinivibrio</taxon>
    </lineage>
</organism>
<dbReference type="Proteomes" id="UP000017148">
    <property type="component" value="Unassembled WGS sequence"/>
</dbReference>